<keyword evidence="2" id="KW-0812">Transmembrane</keyword>
<evidence type="ECO:0000313" key="3">
    <source>
        <dbReference type="Proteomes" id="UP001454036"/>
    </source>
</evidence>
<keyword evidence="2" id="KW-0675">Receptor</keyword>
<protein>
    <submittedName>
        <fullName evidence="2">Transmembrane signal receptor</fullName>
    </submittedName>
</protein>
<accession>A0AAV3RG78</accession>
<dbReference type="InterPro" id="IPR013103">
    <property type="entry name" value="RVT_2"/>
</dbReference>
<keyword evidence="3" id="KW-1185">Reference proteome</keyword>
<keyword evidence="2" id="KW-0472">Membrane</keyword>
<dbReference type="InterPro" id="IPR043502">
    <property type="entry name" value="DNA/RNA_pol_sf"/>
</dbReference>
<feature type="domain" description="Reverse transcriptase Ty1/copia-type" evidence="1">
    <location>
        <begin position="5"/>
        <end position="171"/>
    </location>
</feature>
<dbReference type="Pfam" id="PF07727">
    <property type="entry name" value="RVT_2"/>
    <property type="match status" value="1"/>
</dbReference>
<evidence type="ECO:0000313" key="2">
    <source>
        <dbReference type="EMBL" id="GAA0175402.1"/>
    </source>
</evidence>
<comment type="caution">
    <text evidence="2">The sequence shown here is derived from an EMBL/GenBank/DDBJ whole genome shotgun (WGS) entry which is preliminary data.</text>
</comment>
<proteinExistence type="predicted"/>
<dbReference type="AlphaFoldDB" id="A0AAV3RG78"/>
<evidence type="ECO:0000259" key="1">
    <source>
        <dbReference type="Pfam" id="PF07727"/>
    </source>
</evidence>
<sequence>MSTGRAFLAVATARGWELHQMDVHNVFLHGDLLEEVYMKLPRGFENGKEGKVCRLLKSLYGLKQARRCWFTKLASSLRFHGFRNSYSDYSLFAYVRGDIRLHVLIYIDGLIISSNNSAALSAFKDYLSSCFHMKDLGVLKYFLGIEVACSFEGIYLCQWKYALDIIAECGLLGG</sequence>
<organism evidence="2 3">
    <name type="scientific">Lithospermum erythrorhizon</name>
    <name type="common">Purple gromwell</name>
    <name type="synonym">Lithospermum officinale var. erythrorhizon</name>
    <dbReference type="NCBI Taxonomy" id="34254"/>
    <lineage>
        <taxon>Eukaryota</taxon>
        <taxon>Viridiplantae</taxon>
        <taxon>Streptophyta</taxon>
        <taxon>Embryophyta</taxon>
        <taxon>Tracheophyta</taxon>
        <taxon>Spermatophyta</taxon>
        <taxon>Magnoliopsida</taxon>
        <taxon>eudicotyledons</taxon>
        <taxon>Gunneridae</taxon>
        <taxon>Pentapetalae</taxon>
        <taxon>asterids</taxon>
        <taxon>lamiids</taxon>
        <taxon>Boraginales</taxon>
        <taxon>Boraginaceae</taxon>
        <taxon>Boraginoideae</taxon>
        <taxon>Lithospermeae</taxon>
        <taxon>Lithospermum</taxon>
    </lineage>
</organism>
<dbReference type="EMBL" id="BAABME010009569">
    <property type="protein sequence ID" value="GAA0175402.1"/>
    <property type="molecule type" value="Genomic_DNA"/>
</dbReference>
<dbReference type="SUPFAM" id="SSF56672">
    <property type="entry name" value="DNA/RNA polymerases"/>
    <property type="match status" value="1"/>
</dbReference>
<name>A0AAV3RG78_LITER</name>
<gene>
    <name evidence="2" type="ORF">LIER_28582</name>
</gene>
<dbReference type="Proteomes" id="UP001454036">
    <property type="component" value="Unassembled WGS sequence"/>
</dbReference>
<reference evidence="2 3" key="1">
    <citation type="submission" date="2024-01" db="EMBL/GenBank/DDBJ databases">
        <title>The complete chloroplast genome sequence of Lithospermum erythrorhizon: insights into the phylogenetic relationship among Boraginaceae species and the maternal lineages of purple gromwells.</title>
        <authorList>
            <person name="Okada T."/>
            <person name="Watanabe K."/>
        </authorList>
    </citation>
    <scope>NUCLEOTIDE SEQUENCE [LARGE SCALE GENOMIC DNA]</scope>
</reference>